<evidence type="ECO:0000256" key="2">
    <source>
        <dbReference type="SAM" id="MobiDB-lite"/>
    </source>
</evidence>
<keyword evidence="4" id="KW-1185">Reference proteome</keyword>
<feature type="coiled-coil region" evidence="1">
    <location>
        <begin position="301"/>
        <end position="328"/>
    </location>
</feature>
<dbReference type="RefSeq" id="WP_190469427.1">
    <property type="nucleotide sequence ID" value="NZ_JACJPW010000069.1"/>
</dbReference>
<organism evidence="3 4">
    <name type="scientific">Aerosakkonema funiforme FACHB-1375</name>
    <dbReference type="NCBI Taxonomy" id="2949571"/>
    <lineage>
        <taxon>Bacteria</taxon>
        <taxon>Bacillati</taxon>
        <taxon>Cyanobacteriota</taxon>
        <taxon>Cyanophyceae</taxon>
        <taxon>Oscillatoriophycideae</taxon>
        <taxon>Aerosakkonematales</taxon>
        <taxon>Aerosakkonemataceae</taxon>
        <taxon>Aerosakkonema</taxon>
    </lineage>
</organism>
<feature type="compositionally biased region" description="Basic and acidic residues" evidence="2">
    <location>
        <begin position="120"/>
        <end position="134"/>
    </location>
</feature>
<keyword evidence="1" id="KW-0175">Coiled coil</keyword>
<evidence type="ECO:0000313" key="4">
    <source>
        <dbReference type="Proteomes" id="UP000641646"/>
    </source>
</evidence>
<sequence length="338" mass="37616">MARAIEKIEQDIAALEEATSAIAQDFYNTYERYLKGLGQAMRQQLILATYHLCTQAYPQAFLSLSFSQRQQLQKAIRKLAENAKQQLLEVLHPPKSGLLPDLPTHNTNFDELVSRLFGNRAERAPSPEAEEKTAPGESEEREEKDTSPSLSLLPLNSGDNLSFVSENLVANALSVANSQSPITKPDELAFWQEKLEGAIAKIIQKVSRDTNRLLQQSGILPKKLPEPVLEAAAKVEASGESVPGPPNLLNLVIETEDDSASDKPDEQESESSTLIQLTAIHLRLSEIEFTDPKVATVRHQIRSLSAKLNNLGRDYHKKQREKSVAEAEAAWRVSWFDE</sequence>
<dbReference type="EMBL" id="JACJPW010000069">
    <property type="protein sequence ID" value="MBD2183970.1"/>
    <property type="molecule type" value="Genomic_DNA"/>
</dbReference>
<dbReference type="Proteomes" id="UP000641646">
    <property type="component" value="Unassembled WGS sequence"/>
</dbReference>
<evidence type="ECO:0000313" key="3">
    <source>
        <dbReference type="EMBL" id="MBD2183970.1"/>
    </source>
</evidence>
<evidence type="ECO:0000256" key="1">
    <source>
        <dbReference type="SAM" id="Coils"/>
    </source>
</evidence>
<feature type="region of interest" description="Disordered" evidence="2">
    <location>
        <begin position="120"/>
        <end position="154"/>
    </location>
</feature>
<proteinExistence type="predicted"/>
<reference evidence="3" key="1">
    <citation type="journal article" date="2015" name="ISME J.">
        <title>Draft Genome Sequence of Streptomyces incarnatus NRRL8089, which Produces the Nucleoside Antibiotic Sinefungin.</title>
        <authorList>
            <person name="Oshima K."/>
            <person name="Hattori M."/>
            <person name="Shimizu H."/>
            <person name="Fukuda K."/>
            <person name="Nemoto M."/>
            <person name="Inagaki K."/>
            <person name="Tamura T."/>
        </authorList>
    </citation>
    <scope>NUCLEOTIDE SEQUENCE</scope>
    <source>
        <strain evidence="3">FACHB-1375</strain>
    </source>
</reference>
<protein>
    <submittedName>
        <fullName evidence="3">Uncharacterized protein</fullName>
    </submittedName>
</protein>
<accession>A0A926VHH0</accession>
<gene>
    <name evidence="3" type="ORF">H6G03_23360</name>
</gene>
<reference evidence="3" key="2">
    <citation type="submission" date="2020-08" db="EMBL/GenBank/DDBJ databases">
        <authorList>
            <person name="Chen M."/>
            <person name="Teng W."/>
            <person name="Zhao L."/>
            <person name="Hu C."/>
            <person name="Zhou Y."/>
            <person name="Han B."/>
            <person name="Song L."/>
            <person name="Shu W."/>
        </authorList>
    </citation>
    <scope>NUCLEOTIDE SEQUENCE</scope>
    <source>
        <strain evidence="3">FACHB-1375</strain>
    </source>
</reference>
<name>A0A926VHH0_9CYAN</name>
<dbReference type="AlphaFoldDB" id="A0A926VHH0"/>
<comment type="caution">
    <text evidence="3">The sequence shown here is derived from an EMBL/GenBank/DDBJ whole genome shotgun (WGS) entry which is preliminary data.</text>
</comment>